<dbReference type="AlphaFoldDB" id="A0A0W7TNG3"/>
<protein>
    <submittedName>
        <fullName evidence="9">Sulfonate ABC transporter permease</fullName>
    </submittedName>
</protein>
<feature type="transmembrane region" description="Helical" evidence="7">
    <location>
        <begin position="208"/>
        <end position="231"/>
    </location>
</feature>
<dbReference type="Pfam" id="PF00528">
    <property type="entry name" value="BPD_transp_1"/>
    <property type="match status" value="1"/>
</dbReference>
<keyword evidence="4 7" id="KW-0812">Transmembrane</keyword>
<comment type="similarity">
    <text evidence="7">Belongs to the binding-protein-dependent transport system permease family.</text>
</comment>
<feature type="domain" description="ABC transmembrane type-1" evidence="8">
    <location>
        <begin position="81"/>
        <end position="265"/>
    </location>
</feature>
<keyword evidence="6 7" id="KW-0472">Membrane</keyword>
<dbReference type="PANTHER" id="PTHR30151:SF19">
    <property type="entry name" value="ABC TRANSPORTER PERMEASE"/>
    <property type="match status" value="1"/>
</dbReference>
<dbReference type="PROSITE" id="PS50928">
    <property type="entry name" value="ABC_TM1"/>
    <property type="match status" value="1"/>
</dbReference>
<evidence type="ECO:0000313" key="9">
    <source>
        <dbReference type="EMBL" id="KUE75386.1"/>
    </source>
</evidence>
<dbReference type="CDD" id="cd06261">
    <property type="entry name" value="TM_PBP2"/>
    <property type="match status" value="1"/>
</dbReference>
<evidence type="ECO:0000256" key="1">
    <source>
        <dbReference type="ARBA" id="ARBA00004651"/>
    </source>
</evidence>
<accession>A0A0W7TNG3</accession>
<dbReference type="Gene3D" id="1.10.3720.10">
    <property type="entry name" value="MetI-like"/>
    <property type="match status" value="1"/>
</dbReference>
<dbReference type="Proteomes" id="UP000053433">
    <property type="component" value="Unassembled WGS sequence"/>
</dbReference>
<dbReference type="InterPro" id="IPR035906">
    <property type="entry name" value="MetI-like_sf"/>
</dbReference>
<feature type="transmembrane region" description="Helical" evidence="7">
    <location>
        <begin position="120"/>
        <end position="139"/>
    </location>
</feature>
<evidence type="ECO:0000313" key="10">
    <source>
        <dbReference type="Proteomes" id="UP000053433"/>
    </source>
</evidence>
<evidence type="ECO:0000256" key="2">
    <source>
        <dbReference type="ARBA" id="ARBA00022448"/>
    </source>
</evidence>
<comment type="subcellular location">
    <subcellularLocation>
        <location evidence="1 7">Cell membrane</location>
        <topology evidence="1 7">Multi-pass membrane protein</topology>
    </subcellularLocation>
</comment>
<dbReference type="PANTHER" id="PTHR30151">
    <property type="entry name" value="ALKANE SULFONATE ABC TRANSPORTER-RELATED, MEMBRANE SUBUNIT"/>
    <property type="match status" value="1"/>
</dbReference>
<keyword evidence="3" id="KW-1003">Cell membrane</keyword>
<feature type="transmembrane region" description="Helical" evidence="7">
    <location>
        <begin position="88"/>
        <end position="108"/>
    </location>
</feature>
<evidence type="ECO:0000256" key="6">
    <source>
        <dbReference type="ARBA" id="ARBA00023136"/>
    </source>
</evidence>
<feature type="transmembrane region" description="Helical" evidence="7">
    <location>
        <begin position="29"/>
        <end position="47"/>
    </location>
</feature>
<name>A0A0W7TNG3_9FIRM</name>
<dbReference type="InterPro" id="IPR000515">
    <property type="entry name" value="MetI-like"/>
</dbReference>
<dbReference type="SUPFAM" id="SSF161098">
    <property type="entry name" value="MetI-like"/>
    <property type="match status" value="1"/>
</dbReference>
<gene>
    <name evidence="9" type="ORF">ASJ35_13805</name>
</gene>
<dbReference type="GO" id="GO:0005886">
    <property type="term" value="C:plasma membrane"/>
    <property type="evidence" value="ECO:0007669"/>
    <property type="project" value="UniProtKB-SubCell"/>
</dbReference>
<comment type="caution">
    <text evidence="9">The sequence shown here is derived from an EMBL/GenBank/DDBJ whole genome shotgun (WGS) entry which is preliminary data.</text>
</comment>
<evidence type="ECO:0000256" key="4">
    <source>
        <dbReference type="ARBA" id="ARBA00022692"/>
    </source>
</evidence>
<evidence type="ECO:0000256" key="3">
    <source>
        <dbReference type="ARBA" id="ARBA00022475"/>
    </source>
</evidence>
<evidence type="ECO:0000259" key="8">
    <source>
        <dbReference type="PROSITE" id="PS50928"/>
    </source>
</evidence>
<keyword evidence="5 7" id="KW-1133">Transmembrane helix</keyword>
<proteinExistence type="inferred from homology"/>
<dbReference type="EMBL" id="LMUA01000022">
    <property type="protein sequence ID" value="KUE75386.1"/>
    <property type="molecule type" value="Genomic_DNA"/>
</dbReference>
<keyword evidence="2 7" id="KW-0813">Transport</keyword>
<dbReference type="GO" id="GO:0055085">
    <property type="term" value="P:transmembrane transport"/>
    <property type="evidence" value="ECO:0007669"/>
    <property type="project" value="InterPro"/>
</dbReference>
<feature type="transmembrane region" description="Helical" evidence="7">
    <location>
        <begin position="243"/>
        <end position="264"/>
    </location>
</feature>
<evidence type="ECO:0000256" key="5">
    <source>
        <dbReference type="ARBA" id="ARBA00022989"/>
    </source>
</evidence>
<dbReference type="RefSeq" id="WP_058723547.1">
    <property type="nucleotide sequence ID" value="NZ_DBGEBT010000045.1"/>
</dbReference>
<feature type="transmembrane region" description="Helical" evidence="7">
    <location>
        <begin position="145"/>
        <end position="166"/>
    </location>
</feature>
<evidence type="ECO:0000256" key="7">
    <source>
        <dbReference type="RuleBase" id="RU363032"/>
    </source>
</evidence>
<reference evidence="9 10" key="1">
    <citation type="submission" date="2015-10" db="EMBL/GenBank/DDBJ databases">
        <title>A novel member of the family Ruminococcaceae isolated from human faeces.</title>
        <authorList>
            <person name="Shkoporov A.N."/>
            <person name="Chaplin A.V."/>
            <person name="Motuzova O.V."/>
            <person name="Kafarskaia L.I."/>
            <person name="Efimov B.A."/>
        </authorList>
    </citation>
    <scope>NUCLEOTIDE SEQUENCE [LARGE SCALE GENOMIC DNA]</scope>
    <source>
        <strain evidence="9 10">668</strain>
    </source>
</reference>
<organism evidence="9 10">
    <name type="scientific">Ruthenibacterium lactatiformans</name>
    <dbReference type="NCBI Taxonomy" id="1550024"/>
    <lineage>
        <taxon>Bacteria</taxon>
        <taxon>Bacillati</taxon>
        <taxon>Bacillota</taxon>
        <taxon>Clostridia</taxon>
        <taxon>Eubacteriales</taxon>
        <taxon>Oscillospiraceae</taxon>
        <taxon>Ruthenibacterium</taxon>
    </lineage>
</organism>
<sequence length="274" mass="30264">MKKARPTNPPAVSRERTLYLRRKRRRTHLVHACQIGFLVFFFAQWEISARLGWIDSFILSQPSRILETLRNMSQNHLMMHVGVTLYETLTGFVLGVLLGVAIAVVLWWSGFVSRVAEPYLVVLNSLPKIALGPVIIIVVGAGTEAIIFMALAISLIVTVLEMLAGFRATNPESIKMARTFGATKCQVFTKIVFPSNINTLFNSLKINIGLSLVGVIAGEFLVSKAGLGYLIVYGGQVFQLDLVMSSVLILSVMAALMYQSVVLLQKFVSRWFGG</sequence>